<dbReference type="OrthoDB" id="2688271at2759"/>
<feature type="region of interest" description="Disordered" evidence="1">
    <location>
        <begin position="1"/>
        <end position="52"/>
    </location>
</feature>
<accession>A0A9P6ZKB7</accession>
<protein>
    <submittedName>
        <fullName evidence="2">Uncharacterized protein</fullName>
    </submittedName>
</protein>
<comment type="caution">
    <text evidence="2">The sequence shown here is derived from an EMBL/GenBank/DDBJ whole genome shotgun (WGS) entry which is preliminary data.</text>
</comment>
<evidence type="ECO:0000313" key="3">
    <source>
        <dbReference type="Proteomes" id="UP000714275"/>
    </source>
</evidence>
<proteinExistence type="predicted"/>
<feature type="region of interest" description="Disordered" evidence="1">
    <location>
        <begin position="92"/>
        <end position="115"/>
    </location>
</feature>
<evidence type="ECO:0000313" key="2">
    <source>
        <dbReference type="EMBL" id="KAG1769942.1"/>
    </source>
</evidence>
<feature type="compositionally biased region" description="Basic residues" evidence="1">
    <location>
        <begin position="97"/>
        <end position="106"/>
    </location>
</feature>
<feature type="compositionally biased region" description="Basic residues" evidence="1">
    <location>
        <begin position="1"/>
        <end position="13"/>
    </location>
</feature>
<feature type="compositionally biased region" description="Pro residues" evidence="1">
    <location>
        <begin position="38"/>
        <end position="52"/>
    </location>
</feature>
<gene>
    <name evidence="2" type="ORF">EV702DRAFT_1202603</name>
</gene>
<keyword evidence="3" id="KW-1185">Reference proteome</keyword>
<dbReference type="EMBL" id="JABBWD010000068">
    <property type="protein sequence ID" value="KAG1769942.1"/>
    <property type="molecule type" value="Genomic_DNA"/>
</dbReference>
<reference evidence="2" key="1">
    <citation type="journal article" date="2020" name="New Phytol.">
        <title>Comparative genomics reveals dynamic genome evolution in host specialist ectomycorrhizal fungi.</title>
        <authorList>
            <person name="Lofgren L.A."/>
            <person name="Nguyen N.H."/>
            <person name="Vilgalys R."/>
            <person name="Ruytinx J."/>
            <person name="Liao H.L."/>
            <person name="Branco S."/>
            <person name="Kuo A."/>
            <person name="LaButti K."/>
            <person name="Lipzen A."/>
            <person name="Andreopoulos W."/>
            <person name="Pangilinan J."/>
            <person name="Riley R."/>
            <person name="Hundley H."/>
            <person name="Na H."/>
            <person name="Barry K."/>
            <person name="Grigoriev I.V."/>
            <person name="Stajich J.E."/>
            <person name="Kennedy P.G."/>
        </authorList>
    </citation>
    <scope>NUCLEOTIDE SEQUENCE</scope>
    <source>
        <strain evidence="2">DOB743</strain>
    </source>
</reference>
<feature type="compositionally biased region" description="Pro residues" evidence="1">
    <location>
        <begin position="19"/>
        <end position="28"/>
    </location>
</feature>
<evidence type="ECO:0000256" key="1">
    <source>
        <dbReference type="SAM" id="MobiDB-lite"/>
    </source>
</evidence>
<dbReference type="Proteomes" id="UP000714275">
    <property type="component" value="Unassembled WGS sequence"/>
</dbReference>
<name>A0A9P6ZKB7_9AGAM</name>
<organism evidence="2 3">
    <name type="scientific">Suillus placidus</name>
    <dbReference type="NCBI Taxonomy" id="48579"/>
    <lineage>
        <taxon>Eukaryota</taxon>
        <taxon>Fungi</taxon>
        <taxon>Dikarya</taxon>
        <taxon>Basidiomycota</taxon>
        <taxon>Agaricomycotina</taxon>
        <taxon>Agaricomycetes</taxon>
        <taxon>Agaricomycetidae</taxon>
        <taxon>Boletales</taxon>
        <taxon>Suillineae</taxon>
        <taxon>Suillaceae</taxon>
        <taxon>Suillus</taxon>
    </lineage>
</organism>
<sequence length="243" mass="28236">MTSPARRNRRHAAHNNQEMPPPPVPQPNFVPADLPQAGPVPRPFAWQPPPNFPHQPLPVGQYPGLLHNAIAHVQRAHALPPVDYNARLNDQMNAAHNNRRRQRDLRRRQDRDEIRQQAQAELRAAGMQPPQQPHIPNEPVQPAPPAPPIYGAIHYEGVVGPHNFENPLHYFAPNPAPPLHAPPQPDYHQFNVQFQHHLQAEQMEHERIRNDLRQRQAQEEFHRQQIQLELQQRFQRQEDEHIN</sequence>
<dbReference type="AlphaFoldDB" id="A0A9P6ZKB7"/>